<feature type="domain" description="AMP-binding enzyme C-terminal" evidence="6">
    <location>
        <begin position="449"/>
        <end position="527"/>
    </location>
</feature>
<keyword evidence="4" id="KW-0067">ATP-binding</keyword>
<feature type="domain" description="AMP-dependent synthetase/ligase" evidence="5">
    <location>
        <begin position="50"/>
        <end position="395"/>
    </location>
</feature>
<name>I4YW29_9HYPH</name>
<dbReference type="Pfam" id="PF00501">
    <property type="entry name" value="AMP-binding"/>
    <property type="match status" value="1"/>
</dbReference>
<keyword evidence="3" id="KW-0547">Nucleotide-binding</keyword>
<dbReference type="InterPro" id="IPR020845">
    <property type="entry name" value="AMP-binding_CS"/>
</dbReference>
<dbReference type="Gene3D" id="3.40.50.12780">
    <property type="entry name" value="N-terminal domain of ligase-like"/>
    <property type="match status" value="1"/>
</dbReference>
<dbReference type="InterPro" id="IPR011957">
    <property type="entry name" value="Benz_CoA_lig"/>
</dbReference>
<evidence type="ECO:0000313" key="7">
    <source>
        <dbReference type="EMBL" id="EIM28171.1"/>
    </source>
</evidence>
<dbReference type="CDD" id="cd05958">
    <property type="entry name" value="ABCL"/>
    <property type="match status" value="1"/>
</dbReference>
<dbReference type="HOGENOM" id="CLU_000022_59_10_5"/>
<evidence type="ECO:0000259" key="6">
    <source>
        <dbReference type="Pfam" id="PF13193"/>
    </source>
</evidence>
<dbReference type="eggNOG" id="COG0365">
    <property type="taxonomic scope" value="Bacteria"/>
</dbReference>
<protein>
    <submittedName>
        <fullName evidence="7">Benzoate-CoA ligase family</fullName>
    </submittedName>
</protein>
<organism evidence="7 8">
    <name type="scientific">Microvirga lotononidis</name>
    <dbReference type="NCBI Taxonomy" id="864069"/>
    <lineage>
        <taxon>Bacteria</taxon>
        <taxon>Pseudomonadati</taxon>
        <taxon>Pseudomonadota</taxon>
        <taxon>Alphaproteobacteria</taxon>
        <taxon>Hyphomicrobiales</taxon>
        <taxon>Methylobacteriaceae</taxon>
        <taxon>Microvirga</taxon>
    </lineage>
</organism>
<dbReference type="InterPro" id="IPR000873">
    <property type="entry name" value="AMP-dep_synth/lig_dom"/>
</dbReference>
<dbReference type="GO" id="GO:0005524">
    <property type="term" value="F:ATP binding"/>
    <property type="evidence" value="ECO:0007669"/>
    <property type="project" value="UniProtKB-KW"/>
</dbReference>
<dbReference type="Proteomes" id="UP000003947">
    <property type="component" value="Unassembled WGS sequence"/>
</dbReference>
<evidence type="ECO:0000259" key="5">
    <source>
        <dbReference type="Pfam" id="PF00501"/>
    </source>
</evidence>
<sequence length="557" mass="61084">MADTAHVDTFARDNLPPRDLWPTFQFTRPELQYPDRLNCAVAFLDRWVDEGRGDEPCIISPTETLTYRTLQERVNRICNVLVHRLGFVPGNRVLLRSANNPMMVAAYLAVLKAGGVVVATMPLLRAKEIAYPLNKAQITIALCDHRLADEMERARAMAPGLQHVVYWGSGQPDSLEAMIAEASPEFAAVDTAADDVCLIGFTSGTTGEPKGTMHFHQDMLAICDGYGRNVLRPEPDDRFIGSPPLAFTFGLGGIVLFPMRVGASTVLLEKAGPDDLLPAIQQYKATICFTAPTAYRAMLSKLEGYDISSLRKCVSAGEPLPKGTFEAWKAATKIRLMDGIGATEMLHIFIAATEDEIRPGATGKPVPGYEAKVVDDEGRDLPPGSIGRLAVRGPTGCRYLADERQRKYVQDGWNITGDTYLMDEDGYFWYQARSDDMIISAGYNIAGPEVEAALLTHPAVAECGVVGAPDDGRGTVVKAYVVLRSGHVPGPELTKVLQDHVKAEIAPYKYPRLIEFVDALPRTQTGKLQRFELRRIAQDVESHQEAMSACCSSRLVR</sequence>
<comment type="similarity">
    <text evidence="1">Belongs to the ATP-dependent AMP-binding enzyme family.</text>
</comment>
<evidence type="ECO:0000313" key="8">
    <source>
        <dbReference type="Proteomes" id="UP000003947"/>
    </source>
</evidence>
<dbReference type="NCBIfam" id="TIGR02262">
    <property type="entry name" value="benz_CoA_lig"/>
    <property type="match status" value="1"/>
</dbReference>
<dbReference type="AlphaFoldDB" id="I4YW29"/>
<dbReference type="GO" id="GO:0016405">
    <property type="term" value="F:CoA-ligase activity"/>
    <property type="evidence" value="ECO:0007669"/>
    <property type="project" value="InterPro"/>
</dbReference>
<dbReference type="FunFam" id="3.40.50.12780:FF:000048">
    <property type="entry name" value="Coenzyme A ligase"/>
    <property type="match status" value="1"/>
</dbReference>
<evidence type="ECO:0000256" key="3">
    <source>
        <dbReference type="ARBA" id="ARBA00022741"/>
    </source>
</evidence>
<dbReference type="FunFam" id="3.30.300.30:FF:000005">
    <property type="entry name" value="Acyl-coenzyme A synthetase ACSM5, mitochondrial"/>
    <property type="match status" value="1"/>
</dbReference>
<dbReference type="OrthoDB" id="9803968at2"/>
<evidence type="ECO:0000256" key="4">
    <source>
        <dbReference type="ARBA" id="ARBA00022840"/>
    </source>
</evidence>
<reference evidence="7 8" key="1">
    <citation type="submission" date="2012-02" db="EMBL/GenBank/DDBJ databases">
        <title>Improved High-Quality Draft sequence of Microvirga sp. WSM3557.</title>
        <authorList>
            <consortium name="US DOE Joint Genome Institute"/>
            <person name="Lucas S."/>
            <person name="Han J."/>
            <person name="Lapidus A."/>
            <person name="Cheng J.-F."/>
            <person name="Goodwin L."/>
            <person name="Pitluck S."/>
            <person name="Peters L."/>
            <person name="Zhang X."/>
            <person name="Detter J.C."/>
            <person name="Han C."/>
            <person name="Tapia R."/>
            <person name="Land M."/>
            <person name="Hauser L."/>
            <person name="Kyrpides N."/>
            <person name="Ivanova N."/>
            <person name="Pagani I."/>
            <person name="Brau L."/>
            <person name="Yates R."/>
            <person name="O'Hara G."/>
            <person name="Rui T."/>
            <person name="Howieson J."/>
            <person name="Reeve W."/>
            <person name="Woyke T."/>
        </authorList>
    </citation>
    <scope>NUCLEOTIDE SEQUENCE [LARGE SCALE GENOMIC DNA]</scope>
    <source>
        <strain evidence="7 8">WSM3557</strain>
    </source>
</reference>
<dbReference type="GO" id="GO:0016878">
    <property type="term" value="F:acid-thiol ligase activity"/>
    <property type="evidence" value="ECO:0007669"/>
    <property type="project" value="UniProtKB-ARBA"/>
</dbReference>
<dbReference type="EMBL" id="JH660645">
    <property type="protein sequence ID" value="EIM28171.1"/>
    <property type="molecule type" value="Genomic_DNA"/>
</dbReference>
<dbReference type="PANTHER" id="PTHR43352:SF1">
    <property type="entry name" value="ANTHRANILATE--COA LIGASE"/>
    <property type="match status" value="1"/>
</dbReference>
<dbReference type="PANTHER" id="PTHR43352">
    <property type="entry name" value="ACETYL-COA SYNTHETASE"/>
    <property type="match status" value="1"/>
</dbReference>
<dbReference type="Gene3D" id="3.30.300.30">
    <property type="match status" value="1"/>
</dbReference>
<dbReference type="GO" id="GO:0044550">
    <property type="term" value="P:secondary metabolite biosynthetic process"/>
    <property type="evidence" value="ECO:0007669"/>
    <property type="project" value="TreeGrafter"/>
</dbReference>
<dbReference type="PROSITE" id="PS00455">
    <property type="entry name" value="AMP_BINDING"/>
    <property type="match status" value="1"/>
</dbReference>
<dbReference type="Pfam" id="PF13193">
    <property type="entry name" value="AMP-binding_C"/>
    <property type="match status" value="1"/>
</dbReference>
<gene>
    <name evidence="7" type="ORF">MicloDRAFT_00047490</name>
</gene>
<keyword evidence="8" id="KW-1185">Reference proteome</keyword>
<dbReference type="InterPro" id="IPR025110">
    <property type="entry name" value="AMP-bd_C"/>
</dbReference>
<evidence type="ECO:0000256" key="2">
    <source>
        <dbReference type="ARBA" id="ARBA00022598"/>
    </source>
</evidence>
<dbReference type="RefSeq" id="WP_009764221.1">
    <property type="nucleotide sequence ID" value="NZ_CP141048.1"/>
</dbReference>
<proteinExistence type="inferred from homology"/>
<dbReference type="InterPro" id="IPR042099">
    <property type="entry name" value="ANL_N_sf"/>
</dbReference>
<evidence type="ECO:0000256" key="1">
    <source>
        <dbReference type="ARBA" id="ARBA00006432"/>
    </source>
</evidence>
<dbReference type="STRING" id="864069.MicloDRAFT_00047490"/>
<dbReference type="SUPFAM" id="SSF56801">
    <property type="entry name" value="Acetyl-CoA synthetase-like"/>
    <property type="match status" value="1"/>
</dbReference>
<accession>I4YW29</accession>
<keyword evidence="2 7" id="KW-0436">Ligase</keyword>
<dbReference type="InterPro" id="IPR045851">
    <property type="entry name" value="AMP-bd_C_sf"/>
</dbReference>
<dbReference type="PATRIC" id="fig|864069.3.peg.5119"/>